<dbReference type="EMBL" id="JRNH01000022">
    <property type="protein sequence ID" value="KGF20063.1"/>
    <property type="molecule type" value="Genomic_DNA"/>
</dbReference>
<keyword evidence="3 6" id="KW-1133">Transmembrane helix</keyword>
<proteinExistence type="predicted"/>
<feature type="domain" description="ABC-2 type transporter transmembrane" evidence="7">
    <location>
        <begin position="35"/>
        <end position="241"/>
    </location>
</feature>
<feature type="transmembrane region" description="Helical" evidence="6">
    <location>
        <begin position="166"/>
        <end position="186"/>
    </location>
</feature>
<comment type="subcellular location">
    <subcellularLocation>
        <location evidence="1">Membrane</location>
        <topology evidence="1">Multi-pass membrane protein</topology>
    </subcellularLocation>
</comment>
<feature type="transmembrane region" description="Helical" evidence="6">
    <location>
        <begin position="128"/>
        <end position="154"/>
    </location>
</feature>
<feature type="transmembrane region" description="Helical" evidence="6">
    <location>
        <begin position="253"/>
        <end position="272"/>
    </location>
</feature>
<dbReference type="RefSeq" id="WP_198020665.1">
    <property type="nucleotide sequence ID" value="NZ_JRNH01000022.1"/>
</dbReference>
<evidence type="ECO:0000256" key="2">
    <source>
        <dbReference type="ARBA" id="ARBA00022692"/>
    </source>
</evidence>
<dbReference type="Pfam" id="PF01061">
    <property type="entry name" value="ABC2_membrane"/>
    <property type="match status" value="1"/>
</dbReference>
<protein>
    <submittedName>
        <fullName evidence="8">Multidrug ABC transporter permease</fullName>
    </submittedName>
</protein>
<dbReference type="PANTHER" id="PTHR43229">
    <property type="entry name" value="NODULATION PROTEIN J"/>
    <property type="match status" value="1"/>
</dbReference>
<evidence type="ECO:0000313" key="9">
    <source>
        <dbReference type="Proteomes" id="UP000053528"/>
    </source>
</evidence>
<dbReference type="Proteomes" id="UP000053528">
    <property type="component" value="Unassembled WGS sequence"/>
</dbReference>
<evidence type="ECO:0000313" key="8">
    <source>
        <dbReference type="EMBL" id="KGF20063.1"/>
    </source>
</evidence>
<feature type="transmembrane region" description="Helical" evidence="6">
    <location>
        <begin position="193"/>
        <end position="213"/>
    </location>
</feature>
<sequence>MPESTATATPQASNATSQSATLRTTAAMPRSAGALTAYLTLLRWQLAQLGPMVPLIAVIQVLLAGGIVVGFGFLLNEGDTAATTFLSTGTPTVLLLTLGLVIVPQGVAAARANGTLTYLRAQPVPRPVLFLADLTLWVLMALPSVVVAALAAWWRFDVKFSLDWPLLITGVLLVTVMATAVGYAIAVTLPAMLAQVVSQVMVFFVLMFSPVTFPVERLPDWYARVHELLPVMPAGDVIRAGLVSDTYSVDGQALLVLAAWTVAGIGLTLLALTRRK</sequence>
<comment type="caution">
    <text evidence="8">The sequence shown here is derived from an EMBL/GenBank/DDBJ whole genome shotgun (WGS) entry which is preliminary data.</text>
</comment>
<reference evidence="8 9" key="1">
    <citation type="submission" date="2014-07" db="EMBL/GenBank/DDBJ databases">
        <authorList>
            <person name="McCorrison J."/>
            <person name="Sanka R."/>
            <person name="Torralba M."/>
            <person name="Gillis M."/>
            <person name="Haft D.H."/>
            <person name="Methe B."/>
            <person name="Sutton G."/>
            <person name="Nelson K.E."/>
        </authorList>
    </citation>
    <scope>NUCLEOTIDE SEQUENCE [LARGE SCALE GENOMIC DNA]</scope>
    <source>
        <strain evidence="8 9">DNF00011</strain>
    </source>
</reference>
<evidence type="ECO:0000259" key="7">
    <source>
        <dbReference type="Pfam" id="PF01061"/>
    </source>
</evidence>
<accession>A0A095YCU1</accession>
<feature type="transmembrane region" description="Helical" evidence="6">
    <location>
        <begin position="52"/>
        <end position="75"/>
    </location>
</feature>
<dbReference type="AlphaFoldDB" id="A0A095YCU1"/>
<organism evidence="8 9">
    <name type="scientific">Pseudoglutamicibacter albus DNF00011</name>
    <dbReference type="NCBI Taxonomy" id="1401063"/>
    <lineage>
        <taxon>Bacteria</taxon>
        <taxon>Bacillati</taxon>
        <taxon>Actinomycetota</taxon>
        <taxon>Actinomycetes</taxon>
        <taxon>Micrococcales</taxon>
        <taxon>Micrococcaceae</taxon>
        <taxon>Pseudoglutamicibacter</taxon>
    </lineage>
</organism>
<feature type="region of interest" description="Disordered" evidence="5">
    <location>
        <begin position="1"/>
        <end position="22"/>
    </location>
</feature>
<dbReference type="GO" id="GO:0140359">
    <property type="term" value="F:ABC-type transporter activity"/>
    <property type="evidence" value="ECO:0007669"/>
    <property type="project" value="InterPro"/>
</dbReference>
<evidence type="ECO:0000256" key="6">
    <source>
        <dbReference type="SAM" id="Phobius"/>
    </source>
</evidence>
<dbReference type="InterPro" id="IPR013525">
    <property type="entry name" value="ABC2_TM"/>
</dbReference>
<dbReference type="InterPro" id="IPR051784">
    <property type="entry name" value="Nod_factor_ABC_transporter"/>
</dbReference>
<keyword evidence="4 6" id="KW-0472">Membrane</keyword>
<evidence type="ECO:0000256" key="1">
    <source>
        <dbReference type="ARBA" id="ARBA00004141"/>
    </source>
</evidence>
<keyword evidence="2 6" id="KW-0812">Transmembrane</keyword>
<evidence type="ECO:0000256" key="3">
    <source>
        <dbReference type="ARBA" id="ARBA00022989"/>
    </source>
</evidence>
<name>A0A095YCU1_9MICC</name>
<feature type="transmembrane region" description="Helical" evidence="6">
    <location>
        <begin position="81"/>
        <end position="107"/>
    </location>
</feature>
<evidence type="ECO:0000256" key="4">
    <source>
        <dbReference type="ARBA" id="ARBA00023136"/>
    </source>
</evidence>
<evidence type="ECO:0000256" key="5">
    <source>
        <dbReference type="SAM" id="MobiDB-lite"/>
    </source>
</evidence>
<gene>
    <name evidence="8" type="ORF">HMPREF2128_07240</name>
</gene>
<dbReference type="GO" id="GO:0016020">
    <property type="term" value="C:membrane"/>
    <property type="evidence" value="ECO:0007669"/>
    <property type="project" value="UniProtKB-SubCell"/>
</dbReference>
<dbReference type="PANTHER" id="PTHR43229:SF3">
    <property type="entry name" value="ABC-TYPE MULTIDRUG TRANSPORT SYSTEM, PERMEASE COMPONENT"/>
    <property type="match status" value="1"/>
</dbReference>